<keyword evidence="2" id="KW-0288">FMN</keyword>
<name>A0A4Q7W1A0_9BURK</name>
<dbReference type="InterPro" id="IPR029039">
    <property type="entry name" value="Flavoprotein-like_sf"/>
</dbReference>
<protein>
    <submittedName>
        <fullName evidence="4">Multimeric flavodoxin WrbA</fullName>
    </submittedName>
</protein>
<evidence type="ECO:0000259" key="3">
    <source>
        <dbReference type="Pfam" id="PF03358"/>
    </source>
</evidence>
<dbReference type="PANTHER" id="PTHR43278">
    <property type="entry name" value="NAD(P)H-DEPENDENT FMN-CONTAINING OXIDOREDUCTASE YWQN-RELATED"/>
    <property type="match status" value="1"/>
</dbReference>
<feature type="domain" description="NADPH-dependent FMN reductase-like" evidence="3">
    <location>
        <begin position="6"/>
        <end position="135"/>
    </location>
</feature>
<sequence length="187" mass="20294">MSRSFLFLNASTREPGILGNTEELAQAAAAMLPPAVSQQWLRLNEMRLSRFVDVRHAGGVYPMPEGDGRLLLDATLAASDLVFVSPVYWYSVPAPLKLYLDHWSAWMRVPGVDFKPRMAGKRLWVVTTSGHRAKAQPMIDSYALCAEFLSMGFGGALWGLGGAPGAVRADEAALAQARRLFGEGAAD</sequence>
<accession>A0A4Q7W1A0</accession>
<organism evidence="4 5">
    <name type="scientific">Rivibacter subsaxonicus</name>
    <dbReference type="NCBI Taxonomy" id="457575"/>
    <lineage>
        <taxon>Bacteria</taxon>
        <taxon>Pseudomonadati</taxon>
        <taxon>Pseudomonadota</taxon>
        <taxon>Betaproteobacteria</taxon>
        <taxon>Burkholderiales</taxon>
        <taxon>Rivibacter</taxon>
    </lineage>
</organism>
<evidence type="ECO:0000313" key="5">
    <source>
        <dbReference type="Proteomes" id="UP000293671"/>
    </source>
</evidence>
<dbReference type="Proteomes" id="UP000293671">
    <property type="component" value="Unassembled WGS sequence"/>
</dbReference>
<comment type="caution">
    <text evidence="4">The sequence shown here is derived from an EMBL/GenBank/DDBJ whole genome shotgun (WGS) entry which is preliminary data.</text>
</comment>
<evidence type="ECO:0000313" key="4">
    <source>
        <dbReference type="EMBL" id="RZU02900.1"/>
    </source>
</evidence>
<dbReference type="InterPro" id="IPR051796">
    <property type="entry name" value="ISF_SsuE-like"/>
</dbReference>
<dbReference type="OrthoDB" id="8445767at2"/>
<reference evidence="4 5" key="1">
    <citation type="submission" date="2019-02" db="EMBL/GenBank/DDBJ databases">
        <title>Genomic Encyclopedia of Type Strains, Phase IV (KMG-IV): sequencing the most valuable type-strain genomes for metagenomic binning, comparative biology and taxonomic classification.</title>
        <authorList>
            <person name="Goeker M."/>
        </authorList>
    </citation>
    <scope>NUCLEOTIDE SEQUENCE [LARGE SCALE GENOMIC DNA]</scope>
    <source>
        <strain evidence="4 5">DSM 19570</strain>
    </source>
</reference>
<dbReference type="Gene3D" id="3.40.50.360">
    <property type="match status" value="1"/>
</dbReference>
<dbReference type="Pfam" id="PF03358">
    <property type="entry name" value="FMN_red"/>
    <property type="match status" value="1"/>
</dbReference>
<keyword evidence="5" id="KW-1185">Reference proteome</keyword>
<keyword evidence="1" id="KW-0285">Flavoprotein</keyword>
<gene>
    <name evidence="4" type="ORF">EV670_0931</name>
</gene>
<dbReference type="EMBL" id="SHKP01000004">
    <property type="protein sequence ID" value="RZU02900.1"/>
    <property type="molecule type" value="Genomic_DNA"/>
</dbReference>
<proteinExistence type="predicted"/>
<dbReference type="PANTHER" id="PTHR43278:SF4">
    <property type="entry name" value="NAD(P)H-DEPENDENT FMN-CONTAINING OXIDOREDUCTASE YWQN-RELATED"/>
    <property type="match status" value="1"/>
</dbReference>
<dbReference type="RefSeq" id="WP_130430617.1">
    <property type="nucleotide sequence ID" value="NZ_SHKP01000004.1"/>
</dbReference>
<dbReference type="GO" id="GO:0016491">
    <property type="term" value="F:oxidoreductase activity"/>
    <property type="evidence" value="ECO:0007669"/>
    <property type="project" value="InterPro"/>
</dbReference>
<evidence type="ECO:0000256" key="1">
    <source>
        <dbReference type="ARBA" id="ARBA00022630"/>
    </source>
</evidence>
<dbReference type="InterPro" id="IPR005025">
    <property type="entry name" value="FMN_Rdtase-like_dom"/>
</dbReference>
<dbReference type="SUPFAM" id="SSF52218">
    <property type="entry name" value="Flavoproteins"/>
    <property type="match status" value="1"/>
</dbReference>
<evidence type="ECO:0000256" key="2">
    <source>
        <dbReference type="ARBA" id="ARBA00022643"/>
    </source>
</evidence>
<dbReference type="AlphaFoldDB" id="A0A4Q7W1A0"/>